<dbReference type="EMBL" id="JBHTEY010000004">
    <property type="protein sequence ID" value="MFC7615428.1"/>
    <property type="molecule type" value="Genomic_DNA"/>
</dbReference>
<evidence type="ECO:0000256" key="2">
    <source>
        <dbReference type="ARBA" id="ARBA00022475"/>
    </source>
</evidence>
<dbReference type="Proteomes" id="UP001596512">
    <property type="component" value="Unassembled WGS sequence"/>
</dbReference>
<dbReference type="Pfam" id="PF00702">
    <property type="entry name" value="Hydrolase"/>
    <property type="match status" value="1"/>
</dbReference>
<evidence type="ECO:0000313" key="5">
    <source>
        <dbReference type="Proteomes" id="UP001596512"/>
    </source>
</evidence>
<reference evidence="5" key="1">
    <citation type="journal article" date="2019" name="Int. J. Syst. Evol. Microbiol.">
        <title>The Global Catalogue of Microorganisms (GCM) 10K type strain sequencing project: providing services to taxonomists for standard genome sequencing and annotation.</title>
        <authorList>
            <consortium name="The Broad Institute Genomics Platform"/>
            <consortium name="The Broad Institute Genome Sequencing Center for Infectious Disease"/>
            <person name="Wu L."/>
            <person name="Ma J."/>
        </authorList>
    </citation>
    <scope>NUCLEOTIDE SEQUENCE [LARGE SCALE GENOMIC DNA]</scope>
    <source>
        <strain evidence="5">JCM 17695</strain>
    </source>
</reference>
<dbReference type="SUPFAM" id="SSF56784">
    <property type="entry name" value="HAD-like"/>
    <property type="match status" value="1"/>
</dbReference>
<keyword evidence="5" id="KW-1185">Reference proteome</keyword>
<dbReference type="PANTHER" id="PTHR43294">
    <property type="entry name" value="SODIUM/POTASSIUM-TRANSPORTING ATPASE SUBUNIT ALPHA"/>
    <property type="match status" value="1"/>
</dbReference>
<name>A0ABW2TQB4_9PSEU</name>
<dbReference type="InterPro" id="IPR036412">
    <property type="entry name" value="HAD-like_sf"/>
</dbReference>
<evidence type="ECO:0000256" key="3">
    <source>
        <dbReference type="SAM" id="MobiDB-lite"/>
    </source>
</evidence>
<organism evidence="4 5">
    <name type="scientific">Actinokineospora soli</name>
    <dbReference type="NCBI Taxonomy" id="1048753"/>
    <lineage>
        <taxon>Bacteria</taxon>
        <taxon>Bacillati</taxon>
        <taxon>Actinomycetota</taxon>
        <taxon>Actinomycetes</taxon>
        <taxon>Pseudonocardiales</taxon>
        <taxon>Pseudonocardiaceae</taxon>
        <taxon>Actinokineospora</taxon>
    </lineage>
</organism>
<evidence type="ECO:0000313" key="4">
    <source>
        <dbReference type="EMBL" id="MFC7615428.1"/>
    </source>
</evidence>
<dbReference type="InterPro" id="IPR023214">
    <property type="entry name" value="HAD_sf"/>
</dbReference>
<keyword evidence="4" id="KW-0378">Hydrolase</keyword>
<comment type="subcellular location">
    <subcellularLocation>
        <location evidence="1">Cell membrane</location>
        <topology evidence="1">Multi-pass membrane protein</topology>
    </subcellularLocation>
</comment>
<keyword evidence="2" id="KW-0472">Membrane</keyword>
<sequence length="114" mass="12494">MDRRGLPRARRHRAHRLRTGAARRPGRHHRPPRPDAATTVAAFQDAGVHLLMITGDHPDTARAIATRVGIAGPDSVVTTDPTDGDAEPTVYARVLPEQKLAIVADWQRRATSSR</sequence>
<comment type="caution">
    <text evidence="4">The sequence shown here is derived from an EMBL/GenBank/DDBJ whole genome shotgun (WGS) entry which is preliminary data.</text>
</comment>
<accession>A0ABW2TQB4</accession>
<keyword evidence="2" id="KW-1003">Cell membrane</keyword>
<dbReference type="PANTHER" id="PTHR43294:SF21">
    <property type="entry name" value="CATION TRANSPORTING ATPASE"/>
    <property type="match status" value="1"/>
</dbReference>
<gene>
    <name evidence="4" type="ORF">ACFQV2_19925</name>
</gene>
<feature type="compositionally biased region" description="Basic residues" evidence="3">
    <location>
        <begin position="1"/>
        <end position="18"/>
    </location>
</feature>
<proteinExistence type="predicted"/>
<evidence type="ECO:0000256" key="1">
    <source>
        <dbReference type="ARBA" id="ARBA00004651"/>
    </source>
</evidence>
<protein>
    <submittedName>
        <fullName evidence="4">HAD family hydrolase</fullName>
    </submittedName>
</protein>
<dbReference type="InterPro" id="IPR050510">
    <property type="entry name" value="Cation_transp_ATPase_P-type"/>
</dbReference>
<feature type="region of interest" description="Disordered" evidence="3">
    <location>
        <begin position="1"/>
        <end position="35"/>
    </location>
</feature>
<dbReference type="Gene3D" id="3.40.50.1000">
    <property type="entry name" value="HAD superfamily/HAD-like"/>
    <property type="match status" value="1"/>
</dbReference>
<dbReference type="GO" id="GO:0016787">
    <property type="term" value="F:hydrolase activity"/>
    <property type="evidence" value="ECO:0007669"/>
    <property type="project" value="UniProtKB-KW"/>
</dbReference>